<evidence type="ECO:0000313" key="4">
    <source>
        <dbReference type="EMBL" id="MDW0109651.1"/>
    </source>
</evidence>
<accession>A0ABU4FY73</accession>
<comment type="subcellular location">
    <subcellularLocation>
        <location evidence="1">Cell surface</location>
    </subcellularLocation>
</comment>
<organism evidence="4 5">
    <name type="scientific">Sporosarcina aquimarina</name>
    <dbReference type="NCBI Taxonomy" id="114975"/>
    <lineage>
        <taxon>Bacteria</taxon>
        <taxon>Bacillati</taxon>
        <taxon>Bacillota</taxon>
        <taxon>Bacilli</taxon>
        <taxon>Bacillales</taxon>
        <taxon>Caryophanaceae</taxon>
        <taxon>Sporosarcina</taxon>
    </lineage>
</organism>
<evidence type="ECO:0000256" key="2">
    <source>
        <dbReference type="ARBA" id="ARBA00023287"/>
    </source>
</evidence>
<dbReference type="InterPro" id="IPR012902">
    <property type="entry name" value="N_methyl_site"/>
</dbReference>
<keyword evidence="5" id="KW-1185">Reference proteome</keyword>
<keyword evidence="3" id="KW-0472">Membrane</keyword>
<dbReference type="Proteomes" id="UP001280629">
    <property type="component" value="Unassembled WGS sequence"/>
</dbReference>
<evidence type="ECO:0000256" key="1">
    <source>
        <dbReference type="ARBA" id="ARBA00004241"/>
    </source>
</evidence>
<evidence type="ECO:0000256" key="3">
    <source>
        <dbReference type="SAM" id="Phobius"/>
    </source>
</evidence>
<sequence length="147" mass="16625">MNERLNNEGLTLVEVLAVVVLLSFVFLLIASTQLFGQREYNTQSEKIMNEESVQFLIKDITREIRKVDDNSKIKIGTTHTVLSIGDVVYSLQDNELKKNDSVWATDISDFNVKFNPARDTLSILIVSNGSSRTSDHLQTSIYLREGD</sequence>
<name>A0ABU4FY73_9BACL</name>
<feature type="transmembrane region" description="Helical" evidence="3">
    <location>
        <begin position="12"/>
        <end position="36"/>
    </location>
</feature>
<dbReference type="EMBL" id="JAUBDH010000003">
    <property type="protein sequence ID" value="MDW0109651.1"/>
    <property type="molecule type" value="Genomic_DNA"/>
</dbReference>
<dbReference type="PROSITE" id="PS00409">
    <property type="entry name" value="PROKAR_NTER_METHYL"/>
    <property type="match status" value="1"/>
</dbReference>
<dbReference type="RefSeq" id="WP_317935197.1">
    <property type="nucleotide sequence ID" value="NZ_JAUBDH010000003.1"/>
</dbReference>
<keyword evidence="3" id="KW-1133">Transmembrane helix</keyword>
<reference evidence="4 5" key="1">
    <citation type="submission" date="2023-06" db="EMBL/GenBank/DDBJ databases">
        <title>Sporosarcina sp. nov., isolated from Korean traditional fermented seafood 'Jeotgal'.</title>
        <authorList>
            <person name="Yang A.-I."/>
            <person name="Shin N.-R."/>
        </authorList>
    </citation>
    <scope>NUCLEOTIDE SEQUENCE [LARGE SCALE GENOMIC DNA]</scope>
    <source>
        <strain evidence="4 5">KCTC3840</strain>
    </source>
</reference>
<gene>
    <name evidence="4" type="ORF">QT716_06230</name>
</gene>
<keyword evidence="3" id="KW-0812">Transmembrane</keyword>
<keyword evidence="2" id="KW-0178">Competence</keyword>
<protein>
    <recommendedName>
        <fullName evidence="6">Prepilin-type N-terminal cleavage/methylation domain-containing protein</fullName>
    </recommendedName>
</protein>
<evidence type="ECO:0008006" key="6">
    <source>
        <dbReference type="Google" id="ProtNLM"/>
    </source>
</evidence>
<evidence type="ECO:0000313" key="5">
    <source>
        <dbReference type="Proteomes" id="UP001280629"/>
    </source>
</evidence>
<proteinExistence type="predicted"/>
<comment type="caution">
    <text evidence="4">The sequence shown here is derived from an EMBL/GenBank/DDBJ whole genome shotgun (WGS) entry which is preliminary data.</text>
</comment>